<evidence type="ECO:0000313" key="10">
    <source>
        <dbReference type="EMBL" id="KLU82987.1"/>
    </source>
</evidence>
<organism evidence="11 12">
    <name type="scientific">Magnaporthiopsis poae (strain ATCC 64411 / 73-15)</name>
    <name type="common">Kentucky bluegrass fungus</name>
    <name type="synonym">Magnaporthe poae</name>
    <dbReference type="NCBI Taxonomy" id="644358"/>
    <lineage>
        <taxon>Eukaryota</taxon>
        <taxon>Fungi</taxon>
        <taxon>Dikarya</taxon>
        <taxon>Ascomycota</taxon>
        <taxon>Pezizomycotina</taxon>
        <taxon>Sordariomycetes</taxon>
        <taxon>Sordariomycetidae</taxon>
        <taxon>Magnaporthales</taxon>
        <taxon>Magnaporthaceae</taxon>
        <taxon>Magnaporthiopsis</taxon>
    </lineage>
</organism>
<dbReference type="Pfam" id="PF07732">
    <property type="entry name" value="Cu-oxidase_3"/>
    <property type="match status" value="1"/>
</dbReference>
<dbReference type="FunFam" id="2.60.40.420:FF:000038">
    <property type="entry name" value="Extracellular dihydrogeodin oxidase/laccase"/>
    <property type="match status" value="1"/>
</dbReference>
<reference evidence="12" key="1">
    <citation type="submission" date="2010-05" db="EMBL/GenBank/DDBJ databases">
        <title>The genome sequence of Magnaporthe poae strain ATCC 64411.</title>
        <authorList>
            <person name="Ma L.-J."/>
            <person name="Dead R."/>
            <person name="Young S."/>
            <person name="Zeng Q."/>
            <person name="Koehrsen M."/>
            <person name="Alvarado L."/>
            <person name="Berlin A."/>
            <person name="Chapman S.B."/>
            <person name="Chen Z."/>
            <person name="Freedman E."/>
            <person name="Gellesch M."/>
            <person name="Goldberg J."/>
            <person name="Griggs A."/>
            <person name="Gujja S."/>
            <person name="Heilman E.R."/>
            <person name="Heiman D."/>
            <person name="Hepburn T."/>
            <person name="Howarth C."/>
            <person name="Jen D."/>
            <person name="Larson L."/>
            <person name="Mehta T."/>
            <person name="Neiman D."/>
            <person name="Pearson M."/>
            <person name="Roberts A."/>
            <person name="Saif S."/>
            <person name="Shea T."/>
            <person name="Shenoy N."/>
            <person name="Sisk P."/>
            <person name="Stolte C."/>
            <person name="Sykes S."/>
            <person name="Walk T."/>
            <person name="White J."/>
            <person name="Yandava C."/>
            <person name="Haas B."/>
            <person name="Nusbaum C."/>
            <person name="Birren B."/>
        </authorList>
    </citation>
    <scope>NUCLEOTIDE SEQUENCE [LARGE SCALE GENOMIC DNA]</scope>
    <source>
        <strain evidence="12">ATCC 64411 / 73-15</strain>
    </source>
</reference>
<name>A0A0C4DQB6_MAGP6</name>
<reference evidence="10" key="3">
    <citation type="submission" date="2011-03" db="EMBL/GenBank/DDBJ databases">
        <title>Annotation of Magnaporthe poae ATCC 64411.</title>
        <authorList>
            <person name="Ma L.-J."/>
            <person name="Dead R."/>
            <person name="Young S.K."/>
            <person name="Zeng Q."/>
            <person name="Gargeya S."/>
            <person name="Fitzgerald M."/>
            <person name="Haas B."/>
            <person name="Abouelleil A."/>
            <person name="Alvarado L."/>
            <person name="Arachchi H.M."/>
            <person name="Berlin A."/>
            <person name="Brown A."/>
            <person name="Chapman S.B."/>
            <person name="Chen Z."/>
            <person name="Dunbar C."/>
            <person name="Freedman E."/>
            <person name="Gearin G."/>
            <person name="Gellesch M."/>
            <person name="Goldberg J."/>
            <person name="Griggs A."/>
            <person name="Gujja S."/>
            <person name="Heiman D."/>
            <person name="Howarth C."/>
            <person name="Larson L."/>
            <person name="Lui A."/>
            <person name="MacDonald P.J.P."/>
            <person name="Mehta T."/>
            <person name="Montmayeur A."/>
            <person name="Murphy C."/>
            <person name="Neiman D."/>
            <person name="Pearson M."/>
            <person name="Priest M."/>
            <person name="Roberts A."/>
            <person name="Saif S."/>
            <person name="Shea T."/>
            <person name="Shenoy N."/>
            <person name="Sisk P."/>
            <person name="Stolte C."/>
            <person name="Sykes S."/>
            <person name="Yandava C."/>
            <person name="Wortman J."/>
            <person name="Nusbaum C."/>
            <person name="Birren B."/>
        </authorList>
    </citation>
    <scope>NUCLEOTIDE SEQUENCE</scope>
    <source>
        <strain evidence="10">ATCC 64411</strain>
    </source>
</reference>
<reference evidence="11" key="4">
    <citation type="journal article" date="2015" name="G3 (Bethesda)">
        <title>Genome sequences of three phytopathogenic species of the Magnaporthaceae family of fungi.</title>
        <authorList>
            <person name="Okagaki L.H."/>
            <person name="Nunes C.C."/>
            <person name="Sailsbery J."/>
            <person name="Clay B."/>
            <person name="Brown D."/>
            <person name="John T."/>
            <person name="Oh Y."/>
            <person name="Young N."/>
            <person name="Fitzgerald M."/>
            <person name="Haas B.J."/>
            <person name="Zeng Q."/>
            <person name="Young S."/>
            <person name="Adiconis X."/>
            <person name="Fan L."/>
            <person name="Levin J.Z."/>
            <person name="Mitchell T.K."/>
            <person name="Okubara P.A."/>
            <person name="Farman M.L."/>
            <person name="Kohn L.M."/>
            <person name="Birren B."/>
            <person name="Ma L.-J."/>
            <person name="Dean R.A."/>
        </authorList>
    </citation>
    <scope>NUCLEOTIDE SEQUENCE</scope>
    <source>
        <strain evidence="11">ATCC 64411 / 73-15</strain>
    </source>
</reference>
<feature type="domain" description="Plastocyanin-like" evidence="8">
    <location>
        <begin position="448"/>
        <end position="563"/>
    </location>
</feature>
<dbReference type="InterPro" id="IPR011706">
    <property type="entry name" value="Cu-oxidase_C"/>
</dbReference>
<accession>A0A0C4DQB6</accession>
<evidence type="ECO:0000256" key="4">
    <source>
        <dbReference type="ARBA" id="ARBA00023002"/>
    </source>
</evidence>
<dbReference type="CDD" id="cd13880">
    <property type="entry name" value="CuRO_2_MaLCC_like"/>
    <property type="match status" value="1"/>
</dbReference>
<dbReference type="CDD" id="cd13901">
    <property type="entry name" value="CuRO_3_MaLCC_like"/>
    <property type="match status" value="1"/>
</dbReference>
<feature type="domain" description="Plastocyanin-like" evidence="9">
    <location>
        <begin position="90"/>
        <end position="205"/>
    </location>
</feature>
<dbReference type="Pfam" id="PF07731">
    <property type="entry name" value="Cu-oxidase_2"/>
    <property type="match status" value="1"/>
</dbReference>
<dbReference type="GO" id="GO:0016491">
    <property type="term" value="F:oxidoreductase activity"/>
    <property type="evidence" value="ECO:0007669"/>
    <property type="project" value="UniProtKB-KW"/>
</dbReference>
<keyword evidence="5" id="KW-0186">Copper</keyword>
<dbReference type="EMBL" id="GL876967">
    <property type="protein sequence ID" value="KLU82987.1"/>
    <property type="molecule type" value="Genomic_DNA"/>
</dbReference>
<keyword evidence="2" id="KW-0479">Metal-binding</keyword>
<comment type="similarity">
    <text evidence="1">Belongs to the multicopper oxidase family.</text>
</comment>
<dbReference type="InterPro" id="IPR011707">
    <property type="entry name" value="Cu-oxidase-like_N"/>
</dbReference>
<protein>
    <submittedName>
        <fullName evidence="10">Laccase-1</fullName>
    </submittedName>
</protein>
<keyword evidence="12" id="KW-1185">Reference proteome</keyword>
<dbReference type="CDD" id="cd13854">
    <property type="entry name" value="CuRO_1_MaLCC_like"/>
    <property type="match status" value="1"/>
</dbReference>
<dbReference type="EMBL" id="ADBL01000521">
    <property type="status" value="NOT_ANNOTATED_CDS"/>
    <property type="molecule type" value="Genomic_DNA"/>
</dbReference>
<dbReference type="OMA" id="KGMDHDM"/>
<evidence type="ECO:0000313" key="11">
    <source>
        <dbReference type="EnsemblFungi" id="MAPG_02054T0"/>
    </source>
</evidence>
<evidence type="ECO:0000256" key="5">
    <source>
        <dbReference type="ARBA" id="ARBA00023008"/>
    </source>
</evidence>
<evidence type="ECO:0000313" key="12">
    <source>
        <dbReference type="Proteomes" id="UP000011715"/>
    </source>
</evidence>
<evidence type="ECO:0000259" key="7">
    <source>
        <dbReference type="Pfam" id="PF00394"/>
    </source>
</evidence>
<dbReference type="Gene3D" id="2.60.40.420">
    <property type="entry name" value="Cupredoxins - blue copper proteins"/>
    <property type="match status" value="3"/>
</dbReference>
<reference evidence="11" key="5">
    <citation type="submission" date="2015-06" db="UniProtKB">
        <authorList>
            <consortium name="EnsemblFungi"/>
        </authorList>
    </citation>
    <scope>IDENTIFICATION</scope>
    <source>
        <strain evidence="11">ATCC 64411</strain>
    </source>
</reference>
<dbReference type="AlphaFoldDB" id="A0A0C4DQB6"/>
<dbReference type="InterPro" id="IPR001117">
    <property type="entry name" value="Cu-oxidase_2nd"/>
</dbReference>
<dbReference type="InterPro" id="IPR045087">
    <property type="entry name" value="Cu-oxidase_fam"/>
</dbReference>
<feature type="domain" description="Plastocyanin-like" evidence="7">
    <location>
        <begin position="215"/>
        <end position="373"/>
    </location>
</feature>
<evidence type="ECO:0000256" key="1">
    <source>
        <dbReference type="ARBA" id="ARBA00010609"/>
    </source>
</evidence>
<dbReference type="eggNOG" id="KOG1263">
    <property type="taxonomic scope" value="Eukaryota"/>
</dbReference>
<keyword evidence="3" id="KW-0677">Repeat</keyword>
<evidence type="ECO:0000256" key="6">
    <source>
        <dbReference type="ARBA" id="ARBA00023180"/>
    </source>
</evidence>
<dbReference type="STRING" id="644358.A0A0C4DQB6"/>
<dbReference type="SUPFAM" id="SSF49503">
    <property type="entry name" value="Cupredoxins"/>
    <property type="match status" value="3"/>
</dbReference>
<dbReference type="Pfam" id="PF00394">
    <property type="entry name" value="Cu-oxidase"/>
    <property type="match status" value="1"/>
</dbReference>
<keyword evidence="6" id="KW-0325">Glycoprotein</keyword>
<reference evidence="10" key="2">
    <citation type="submission" date="2010-05" db="EMBL/GenBank/DDBJ databases">
        <title>The Genome Sequence of Magnaporthe poae strain ATCC 64411.</title>
        <authorList>
            <consortium name="The Broad Institute Genome Sequencing Platform"/>
            <consortium name="Broad Institute Genome Sequencing Center for Infectious Disease"/>
            <person name="Ma L.-J."/>
            <person name="Dead R."/>
            <person name="Young S."/>
            <person name="Zeng Q."/>
            <person name="Koehrsen M."/>
            <person name="Alvarado L."/>
            <person name="Berlin A."/>
            <person name="Chapman S.B."/>
            <person name="Chen Z."/>
            <person name="Freedman E."/>
            <person name="Gellesch M."/>
            <person name="Goldberg J."/>
            <person name="Griggs A."/>
            <person name="Gujja S."/>
            <person name="Heilman E.R."/>
            <person name="Heiman D."/>
            <person name="Hepburn T."/>
            <person name="Howarth C."/>
            <person name="Jen D."/>
            <person name="Larson L."/>
            <person name="Mehta T."/>
            <person name="Neiman D."/>
            <person name="Pearson M."/>
            <person name="Roberts A."/>
            <person name="Saif S."/>
            <person name="Shea T."/>
            <person name="Shenoy N."/>
            <person name="Sisk P."/>
            <person name="Stolte C."/>
            <person name="Sykes S."/>
            <person name="Walk T."/>
            <person name="White J."/>
            <person name="Yandava C."/>
            <person name="Haas B."/>
            <person name="Nusbaum C."/>
            <person name="Birren B."/>
        </authorList>
    </citation>
    <scope>NUCLEOTIDE SEQUENCE</scope>
    <source>
        <strain evidence="10">ATCC 64411</strain>
    </source>
</reference>
<gene>
    <name evidence="10" type="ORF">MAPG_02054</name>
</gene>
<dbReference type="FunFam" id="2.60.40.420:FF:000021">
    <property type="entry name" value="Extracellular dihydrogeodin oxidase/laccase"/>
    <property type="match status" value="1"/>
</dbReference>
<dbReference type="PANTHER" id="PTHR11709:SF145">
    <property type="entry name" value="LCC1"/>
    <property type="match status" value="1"/>
</dbReference>
<evidence type="ECO:0000256" key="2">
    <source>
        <dbReference type="ARBA" id="ARBA00022723"/>
    </source>
</evidence>
<proteinExistence type="inferred from homology"/>
<evidence type="ECO:0000256" key="3">
    <source>
        <dbReference type="ARBA" id="ARBA00022737"/>
    </source>
</evidence>
<dbReference type="GO" id="GO:0005507">
    <property type="term" value="F:copper ion binding"/>
    <property type="evidence" value="ECO:0007669"/>
    <property type="project" value="InterPro"/>
</dbReference>
<dbReference type="EnsemblFungi" id="MAPG_02054T0">
    <property type="protein sequence ID" value="MAPG_02054T0"/>
    <property type="gene ID" value="MAPG_02054"/>
</dbReference>
<evidence type="ECO:0000259" key="9">
    <source>
        <dbReference type="Pfam" id="PF07732"/>
    </source>
</evidence>
<dbReference type="InterPro" id="IPR008972">
    <property type="entry name" value="Cupredoxin"/>
</dbReference>
<sequence length="597" mass="65163">MPGTFLDKFKSGATAGAKSVYHTVCKLSQEKTNGKSRLGTLLAPLLPMFLSNNPLPHGFPWGDKTINGTNPYHGCPTTGVIRSYDFTLSRATIAPDGYEVPALLVNGAFPGPTIEANWGDTIQVTVHNNITGPEEGTAIHWHGILQRGTPWEDGVPGVTQCPIPPGKSYTYQFRADMFGTSWYHAHFSAQYSAGIFGPMVVYGPETVPYDLDLGPVMLTDWYHNGYLKIIAEMLKPGGDPRVFSDNNLINGKMNFDCTKVAPGDNTKCTSNAGISKFKFQSGKTHRLRLINSGADGVQRFSIDQHTMTVIANDFVPIKPYEAKVVTLGVGQRVDVIVKADQGAPKSAFWMRSTLTKCTLARQPNAVAAIYYDEDTGAVPTSQPHDVPDPVTCANDDLALTQPLFPIPASEPSYAHTFNIELFRNASNVTLWKFDGVSARVNMNAPPLLLANLGNTSFPPEWNVHNVGSNSSIRMIVVNKTPAAHPMHLHGANFQVLAEGVGPWDGKIVNPQNPMRRDVQQIRGAGGYLVLQFEADNAGAWPFHCHIAWHASGGFFSTFLVQPEEIKKFQIPLSVGQTCRDWASYTQTNVPLQIDSGL</sequence>
<dbReference type="Proteomes" id="UP000011715">
    <property type="component" value="Unassembled WGS sequence"/>
</dbReference>
<dbReference type="VEuPathDB" id="FungiDB:MAPG_02054"/>
<evidence type="ECO:0000259" key="8">
    <source>
        <dbReference type="Pfam" id="PF07731"/>
    </source>
</evidence>
<dbReference type="PANTHER" id="PTHR11709">
    <property type="entry name" value="MULTI-COPPER OXIDASE"/>
    <property type="match status" value="1"/>
</dbReference>
<dbReference type="OrthoDB" id="2121828at2759"/>
<keyword evidence="4" id="KW-0560">Oxidoreductase</keyword>